<dbReference type="InterPro" id="IPR018392">
    <property type="entry name" value="LysM"/>
</dbReference>
<dbReference type="CDD" id="cd00118">
    <property type="entry name" value="LysM"/>
    <property type="match status" value="2"/>
</dbReference>
<proteinExistence type="predicted"/>
<feature type="domain" description="LysM" evidence="2">
    <location>
        <begin position="635"/>
        <end position="680"/>
    </location>
</feature>
<sequence>MVHLRFLVAATLLFCVFTGGVSPARAAHDPFPLYDCITPNVAFWRDIYGKYPSSQGVLHDKRNLGIIYEVLDIEGVWENGARERDRQRIERAKERYLEILNTLASGASPQSREEKRVAGLFGPQATPEDFRLAQDNIRFQSGQKDNFREGLIRSGSYLAEIKEIMASYGVPEDLAYLPHVESSFNYKAYSKFGAAGIWQFTESSGKQFNLDVDYAIDERRDPLKATHAAARMLRHNYEKLGTWPLAVTAYNHGINGMMRAKAAKGDYEKIFQEHESGLFKFASRNFYSEFLAAREVAKNYKLYFGSLPIEPPVNSKGVVLPNYALVSDLVKHLKVDLETFKGLNPALREPVYRGQKLIPKGYEVRVPQQGKAVRLADNIPQGILKEDQAQTTMYQVRQGDTAFSIAKEYGINATDLLRGNGLDEQAVICPGQNLRIPSPNERVVHLVASIKKKADSERVSVVIPVTSGEKMAVQGGKEPPALPVVKLQGAPVSPPPGQPLKAAAAPEAPVAQGPAKVAEPVVAKAKGAQCPSLNPATVLGNLGVEVSKKQGKSYGTIRVEAEETLGHYARWLGVRAWDLRRLNNLRYEQSLAVNQRVKIPLGKGSKQRFEAQRYEFHKEMVEDFFAAYRLVEGTRNYRVKQGDTIWSLCQNEFELPFWLIKKYNESVDFSQLKPGVRLVVPRVEAKS</sequence>
<organism evidence="3 4">
    <name type="scientific">Thiovibrio frasassiensis</name>
    <dbReference type="NCBI Taxonomy" id="2984131"/>
    <lineage>
        <taxon>Bacteria</taxon>
        <taxon>Pseudomonadati</taxon>
        <taxon>Thermodesulfobacteriota</taxon>
        <taxon>Desulfobulbia</taxon>
        <taxon>Desulfobulbales</taxon>
        <taxon>Thiovibrionaceae</taxon>
        <taxon>Thiovibrio</taxon>
    </lineage>
</organism>
<name>A0A9X4MBW7_9BACT</name>
<protein>
    <submittedName>
        <fullName evidence="3">LysM peptidoglycan-binding domain-containing protein</fullName>
    </submittedName>
</protein>
<gene>
    <name evidence="3" type="ORF">OLX77_00475</name>
</gene>
<dbReference type="InterPro" id="IPR023346">
    <property type="entry name" value="Lysozyme-like_dom_sf"/>
</dbReference>
<keyword evidence="1" id="KW-0732">Signal</keyword>
<evidence type="ECO:0000313" key="4">
    <source>
        <dbReference type="Proteomes" id="UP001154240"/>
    </source>
</evidence>
<dbReference type="GO" id="GO:0008932">
    <property type="term" value="F:lytic endotransglycosylase activity"/>
    <property type="evidence" value="ECO:0007669"/>
    <property type="project" value="TreeGrafter"/>
</dbReference>
<dbReference type="CDD" id="cd16894">
    <property type="entry name" value="MltD-like"/>
    <property type="match status" value="1"/>
</dbReference>
<dbReference type="SUPFAM" id="SSF54106">
    <property type="entry name" value="LysM domain"/>
    <property type="match status" value="1"/>
</dbReference>
<dbReference type="AlphaFoldDB" id="A0A9X4MBW7"/>
<evidence type="ECO:0000313" key="3">
    <source>
        <dbReference type="EMBL" id="MDG4474631.1"/>
    </source>
</evidence>
<feature type="domain" description="LysM" evidence="2">
    <location>
        <begin position="392"/>
        <end position="436"/>
    </location>
</feature>
<evidence type="ECO:0000256" key="1">
    <source>
        <dbReference type="SAM" id="SignalP"/>
    </source>
</evidence>
<keyword evidence="4" id="KW-1185">Reference proteome</keyword>
<dbReference type="Pfam" id="PF01476">
    <property type="entry name" value="LysM"/>
    <property type="match status" value="3"/>
</dbReference>
<dbReference type="Gene3D" id="3.10.350.10">
    <property type="entry name" value="LysM domain"/>
    <property type="match status" value="3"/>
</dbReference>
<dbReference type="RefSeq" id="WP_307631612.1">
    <property type="nucleotide sequence ID" value="NZ_JAPHEH010000001.1"/>
</dbReference>
<dbReference type="Pfam" id="PF01464">
    <property type="entry name" value="SLT"/>
    <property type="match status" value="1"/>
</dbReference>
<dbReference type="InterPro" id="IPR036779">
    <property type="entry name" value="LysM_dom_sf"/>
</dbReference>
<dbReference type="EMBL" id="JAPHEH010000001">
    <property type="protein sequence ID" value="MDG4474631.1"/>
    <property type="molecule type" value="Genomic_DNA"/>
</dbReference>
<feature type="signal peptide" evidence="1">
    <location>
        <begin position="1"/>
        <end position="26"/>
    </location>
</feature>
<feature type="chain" id="PRO_5040826479" evidence="1">
    <location>
        <begin position="27"/>
        <end position="687"/>
    </location>
</feature>
<dbReference type="PANTHER" id="PTHR33734:SF22">
    <property type="entry name" value="MEMBRANE-BOUND LYTIC MUREIN TRANSGLYCOSYLASE D"/>
    <property type="match status" value="1"/>
</dbReference>
<reference evidence="3" key="2">
    <citation type="submission" date="2022-10" db="EMBL/GenBank/DDBJ databases">
        <authorList>
            <person name="Aronson H.S."/>
        </authorList>
    </citation>
    <scope>NUCLEOTIDE SEQUENCE</scope>
    <source>
        <strain evidence="3">RS19-109</strain>
    </source>
</reference>
<evidence type="ECO:0000259" key="2">
    <source>
        <dbReference type="PROSITE" id="PS51782"/>
    </source>
</evidence>
<dbReference type="Gene3D" id="1.10.530.10">
    <property type="match status" value="1"/>
</dbReference>
<dbReference type="SMART" id="SM00257">
    <property type="entry name" value="LysM"/>
    <property type="match status" value="3"/>
</dbReference>
<dbReference type="PROSITE" id="PS51782">
    <property type="entry name" value="LYSM"/>
    <property type="match status" value="2"/>
</dbReference>
<dbReference type="Proteomes" id="UP001154240">
    <property type="component" value="Unassembled WGS sequence"/>
</dbReference>
<dbReference type="SUPFAM" id="SSF53955">
    <property type="entry name" value="Lysozyme-like"/>
    <property type="match status" value="1"/>
</dbReference>
<comment type="caution">
    <text evidence="3">The sequence shown here is derived from an EMBL/GenBank/DDBJ whole genome shotgun (WGS) entry which is preliminary data.</text>
</comment>
<reference evidence="3" key="1">
    <citation type="journal article" date="2022" name="bioRxiv">
        <title>Thiovibrio frasassiensisgen. nov., sp. nov., an autotrophic, elemental sulfur disproportionating bacterium isolated from sulfidic karst sediment, and proposal of Thiovibrionaceae fam. nov.</title>
        <authorList>
            <person name="Aronson H."/>
            <person name="Thomas C."/>
            <person name="Bhattacharyya M."/>
            <person name="Eckstein S."/>
            <person name="Jensen S."/>
            <person name="Barco R."/>
            <person name="Macalady J."/>
            <person name="Amend J."/>
        </authorList>
    </citation>
    <scope>NUCLEOTIDE SEQUENCE</scope>
    <source>
        <strain evidence="3">RS19-109</strain>
    </source>
</reference>
<dbReference type="InterPro" id="IPR008258">
    <property type="entry name" value="Transglycosylase_SLT_dom_1"/>
</dbReference>
<accession>A0A9X4MBW7</accession>
<dbReference type="PANTHER" id="PTHR33734">
    <property type="entry name" value="LYSM DOMAIN-CONTAINING GPI-ANCHORED PROTEIN 2"/>
    <property type="match status" value="1"/>
</dbReference>